<proteinExistence type="predicted"/>
<protein>
    <submittedName>
        <fullName evidence="2">Uncharacterized protein</fullName>
    </submittedName>
</protein>
<feature type="chain" id="PRO_5019524450" evidence="1">
    <location>
        <begin position="18"/>
        <end position="66"/>
    </location>
</feature>
<dbReference type="OrthoDB" id="9994106at2759"/>
<reference evidence="2" key="1">
    <citation type="submission" date="2018-11" db="EMBL/GenBank/DDBJ databases">
        <authorList>
            <consortium name="Pathogen Informatics"/>
        </authorList>
    </citation>
    <scope>NUCLEOTIDE SEQUENCE</scope>
</reference>
<organism evidence="2 3">
    <name type="scientific">Protopolystoma xenopodis</name>
    <dbReference type="NCBI Taxonomy" id="117903"/>
    <lineage>
        <taxon>Eukaryota</taxon>
        <taxon>Metazoa</taxon>
        <taxon>Spiralia</taxon>
        <taxon>Lophotrochozoa</taxon>
        <taxon>Platyhelminthes</taxon>
        <taxon>Monogenea</taxon>
        <taxon>Polyopisthocotylea</taxon>
        <taxon>Polystomatidea</taxon>
        <taxon>Polystomatidae</taxon>
        <taxon>Protopolystoma</taxon>
    </lineage>
</organism>
<evidence type="ECO:0000313" key="2">
    <source>
        <dbReference type="EMBL" id="VEL36948.1"/>
    </source>
</evidence>
<dbReference type="AlphaFoldDB" id="A0A448XHW2"/>
<gene>
    <name evidence="2" type="ORF">PXEA_LOCUS30388</name>
</gene>
<dbReference type="Proteomes" id="UP000784294">
    <property type="component" value="Unassembled WGS sequence"/>
</dbReference>
<name>A0A448XHW2_9PLAT</name>
<evidence type="ECO:0000313" key="3">
    <source>
        <dbReference type="Proteomes" id="UP000784294"/>
    </source>
</evidence>
<keyword evidence="3" id="KW-1185">Reference proteome</keyword>
<feature type="signal peptide" evidence="1">
    <location>
        <begin position="1"/>
        <end position="17"/>
    </location>
</feature>
<keyword evidence="1" id="KW-0732">Signal</keyword>
<sequence>MNSLIFLFYCCCYYCLTPNPDNNTDEEHSKSIQLDRPARELLIWSILVGKLRMAELFWTMEKVRLG</sequence>
<dbReference type="EMBL" id="CAAALY010253622">
    <property type="protein sequence ID" value="VEL36948.1"/>
    <property type="molecule type" value="Genomic_DNA"/>
</dbReference>
<comment type="caution">
    <text evidence="2">The sequence shown here is derived from an EMBL/GenBank/DDBJ whole genome shotgun (WGS) entry which is preliminary data.</text>
</comment>
<accession>A0A448XHW2</accession>
<evidence type="ECO:0000256" key="1">
    <source>
        <dbReference type="SAM" id="SignalP"/>
    </source>
</evidence>